<protein>
    <submittedName>
        <fullName evidence="1">Uncharacterized protein</fullName>
    </submittedName>
</protein>
<proteinExistence type="predicted"/>
<name>A0ABT8B079_9NEIS</name>
<keyword evidence="2" id="KW-1185">Reference proteome</keyword>
<dbReference type="Proteomes" id="UP001180081">
    <property type="component" value="Unassembled WGS sequence"/>
</dbReference>
<sequence length="75" mass="8692">MSKKTFYPPIPATNSLHALMITPVGSLEQYRIQKMHRREQRKKLQDLSDRLNQEQDPLLDKSLFKVFSPRAGPLG</sequence>
<dbReference type="RefSeq" id="WP_290331170.1">
    <property type="nucleotide sequence ID" value="NZ_JAUFPU010000002.1"/>
</dbReference>
<evidence type="ECO:0000313" key="1">
    <source>
        <dbReference type="EMBL" id="MDN3575511.1"/>
    </source>
</evidence>
<comment type="caution">
    <text evidence="1">The sequence shown here is derived from an EMBL/GenBank/DDBJ whole genome shotgun (WGS) entry which is preliminary data.</text>
</comment>
<gene>
    <name evidence="1" type="ORF">QWZ03_01835</name>
</gene>
<organism evidence="1 2">
    <name type="scientific">Chitinimonas viridis</name>
    <dbReference type="NCBI Taxonomy" id="664880"/>
    <lineage>
        <taxon>Bacteria</taxon>
        <taxon>Pseudomonadati</taxon>
        <taxon>Pseudomonadota</taxon>
        <taxon>Betaproteobacteria</taxon>
        <taxon>Neisseriales</taxon>
        <taxon>Chitinibacteraceae</taxon>
        <taxon>Chitinimonas</taxon>
    </lineage>
</organism>
<reference evidence="1" key="2">
    <citation type="submission" date="2023-06" db="EMBL/GenBank/DDBJ databases">
        <authorList>
            <person name="Lucena T."/>
            <person name="Sun Q."/>
        </authorList>
    </citation>
    <scope>NUCLEOTIDE SEQUENCE</scope>
    <source>
        <strain evidence="1">CECT 7703</strain>
    </source>
</reference>
<dbReference type="EMBL" id="JAUFPU010000002">
    <property type="protein sequence ID" value="MDN3575511.1"/>
    <property type="molecule type" value="Genomic_DNA"/>
</dbReference>
<evidence type="ECO:0000313" key="2">
    <source>
        <dbReference type="Proteomes" id="UP001180081"/>
    </source>
</evidence>
<reference evidence="1" key="1">
    <citation type="journal article" date="2014" name="Int. J. Syst. Evol. Microbiol.">
        <title>Complete genome of a new Firmicutes species belonging to the dominant human colonic microbiota ('Ruminococcus bicirculans') reveals two chromosomes and a selective capacity to utilize plant glucans.</title>
        <authorList>
            <consortium name="NISC Comparative Sequencing Program"/>
            <person name="Wegmann U."/>
            <person name="Louis P."/>
            <person name="Goesmann A."/>
            <person name="Henrissat B."/>
            <person name="Duncan S.H."/>
            <person name="Flint H.J."/>
        </authorList>
    </citation>
    <scope>NUCLEOTIDE SEQUENCE</scope>
    <source>
        <strain evidence="1">CECT 7703</strain>
    </source>
</reference>
<accession>A0ABT8B079</accession>